<protein>
    <submittedName>
        <fullName evidence="2">Conserved domain protein</fullName>
    </submittedName>
</protein>
<gene>
    <name evidence="2" type="ORF">HMPREF9442_00600</name>
</gene>
<dbReference type="AlphaFoldDB" id="F3QR06"/>
<name>F3QR06_9BACT</name>
<evidence type="ECO:0000313" key="2">
    <source>
        <dbReference type="EMBL" id="EGG56260.1"/>
    </source>
</evidence>
<sequence>MWGRTGNQNQNRTAMKSKVFISALAVVLACFPEPAEAQFFKKLGKALEQVEKKVDKVLGTGAEAGTAEGDAAGTVAPGGTTVSNNLKGFAVDYKGVTWQEDFCGLDFVITNKGDKTVRVYSFDKMKAFGADGAEYAGRSIVGNAVTSLGNGDFDFEPGVPVKCVYALFDVPGQGTKMSLCQLRLTTFDNGYHDSFVEFRNVPLPPRPATISTPFKGVWTLGGTNLEGKLILDFPGKSVDGMDALSNGIKCYGTVYVGYGSGASLQVDECSIISWKGEGNKATVEFVGGRDGNTYQAVMTYAPSDGTISFSEIRIVREEGMAECFVSEDLVFEK</sequence>
<keyword evidence="3" id="KW-1185">Reference proteome</keyword>
<dbReference type="PROSITE" id="PS51257">
    <property type="entry name" value="PROKAR_LIPOPROTEIN"/>
    <property type="match status" value="1"/>
</dbReference>
<comment type="caution">
    <text evidence="2">The sequence shown here is derived from an EMBL/GenBank/DDBJ whole genome shotgun (WGS) entry which is preliminary data.</text>
</comment>
<dbReference type="STRING" id="762982.HMPREF9442_00600"/>
<proteinExistence type="predicted"/>
<evidence type="ECO:0000256" key="1">
    <source>
        <dbReference type="SAM" id="SignalP"/>
    </source>
</evidence>
<dbReference type="Proteomes" id="UP000005546">
    <property type="component" value="Unassembled WGS sequence"/>
</dbReference>
<dbReference type="EMBL" id="AFBR01000020">
    <property type="protein sequence ID" value="EGG56260.1"/>
    <property type="molecule type" value="Genomic_DNA"/>
</dbReference>
<organism evidence="2 3">
    <name type="scientific">Paraprevotella xylaniphila YIT 11841</name>
    <dbReference type="NCBI Taxonomy" id="762982"/>
    <lineage>
        <taxon>Bacteria</taxon>
        <taxon>Pseudomonadati</taxon>
        <taxon>Bacteroidota</taxon>
        <taxon>Bacteroidia</taxon>
        <taxon>Bacteroidales</taxon>
        <taxon>Prevotellaceae</taxon>
        <taxon>Paraprevotella</taxon>
    </lineage>
</organism>
<dbReference type="HOGENOM" id="CLU_833791_0_0_10"/>
<feature type="signal peptide" evidence="1">
    <location>
        <begin position="1"/>
        <end position="37"/>
    </location>
</feature>
<keyword evidence="1" id="KW-0732">Signal</keyword>
<accession>F3QR06</accession>
<feature type="chain" id="PRO_5003300529" evidence="1">
    <location>
        <begin position="38"/>
        <end position="333"/>
    </location>
</feature>
<reference evidence="2 3" key="1">
    <citation type="submission" date="2011-02" db="EMBL/GenBank/DDBJ databases">
        <authorList>
            <person name="Weinstock G."/>
            <person name="Sodergren E."/>
            <person name="Clifton S."/>
            <person name="Fulton L."/>
            <person name="Fulton B."/>
            <person name="Courtney L."/>
            <person name="Fronick C."/>
            <person name="Harrison M."/>
            <person name="Strong C."/>
            <person name="Farmer C."/>
            <person name="Delahaunty K."/>
            <person name="Markovic C."/>
            <person name="Hall O."/>
            <person name="Minx P."/>
            <person name="Tomlinson C."/>
            <person name="Mitreva M."/>
            <person name="Hou S."/>
            <person name="Chen J."/>
            <person name="Wollam A."/>
            <person name="Pepin K.H."/>
            <person name="Johnson M."/>
            <person name="Bhonagiri V."/>
            <person name="Zhang X."/>
            <person name="Suruliraj S."/>
            <person name="Warren W."/>
            <person name="Chinwalla A."/>
            <person name="Mardis E.R."/>
            <person name="Wilson R.K."/>
        </authorList>
    </citation>
    <scope>NUCLEOTIDE SEQUENCE [LARGE SCALE GENOMIC DNA]</scope>
    <source>
        <strain evidence="2 3">YIT 11841</strain>
    </source>
</reference>
<evidence type="ECO:0000313" key="3">
    <source>
        <dbReference type="Proteomes" id="UP000005546"/>
    </source>
</evidence>